<accession>A0ABU9W4Z6</accession>
<reference evidence="1 2" key="1">
    <citation type="submission" date="2024-03" db="EMBL/GenBank/DDBJ databases">
        <title>YIM 134122 draft genome.</title>
        <authorList>
            <person name="Zuo S."/>
            <person name="Xiong L."/>
        </authorList>
    </citation>
    <scope>NUCLEOTIDE SEQUENCE [LARGE SCALE GENOMIC DNA]</scope>
    <source>
        <strain evidence="1 2">YIM 134122</strain>
    </source>
</reference>
<name>A0ABU9W4Z6_9MICO</name>
<gene>
    <name evidence="1" type="ORF">WJX64_10965</name>
</gene>
<comment type="caution">
    <text evidence="1">The sequence shown here is derived from an EMBL/GenBank/DDBJ whole genome shotgun (WGS) entry which is preliminary data.</text>
</comment>
<evidence type="ECO:0008006" key="3">
    <source>
        <dbReference type="Google" id="ProtNLM"/>
    </source>
</evidence>
<dbReference type="RefSeq" id="WP_342113953.1">
    <property type="nucleotide sequence ID" value="NZ_JBCAUN010000002.1"/>
</dbReference>
<dbReference type="Gene3D" id="2.60.270.50">
    <property type="match status" value="1"/>
</dbReference>
<keyword evidence="2" id="KW-1185">Reference proteome</keyword>
<evidence type="ECO:0000313" key="1">
    <source>
        <dbReference type="EMBL" id="MEN1947070.1"/>
    </source>
</evidence>
<sequence>MARSTVEIRNETTITLELADQKGQWAAPPPRSIRAGSNATITLEAGLFGSSGRVVYTIGSASARHLDVTWKSGFLDRDRSDDVTVDAPQGFDASIIRKNERSVVRVLESVRHAVPGFSPSRNGFQFTNSWSHELPVMAVGTIVNDLIDAMPAALGSVLQIARRDPDWMPLTRADAGLCGGMVFTVLDYFSAKQAVPGIRTSPTASDDPLFLFIRERMLDSLDLKGGGHRWLAYSAPQYPDGDEGLAGAITRGRRRVTFDDTVPAVRADIDAGRLSPIGLIRSIDLDIGKNHQVMAYAYEQKGAKTALWLYDPNEPRNDDLVLRLDADQAEGPLRVLRESRGRPADTGPIYCVMALHGYRAKPPPALI</sequence>
<evidence type="ECO:0000313" key="2">
    <source>
        <dbReference type="Proteomes" id="UP001425155"/>
    </source>
</evidence>
<organism evidence="1 2">
    <name type="scientific">Leifsonia stereocauli</name>
    <dbReference type="NCBI Taxonomy" id="3134136"/>
    <lineage>
        <taxon>Bacteria</taxon>
        <taxon>Bacillati</taxon>
        <taxon>Actinomycetota</taxon>
        <taxon>Actinomycetes</taxon>
        <taxon>Micrococcales</taxon>
        <taxon>Microbacteriaceae</taxon>
        <taxon>Leifsonia</taxon>
    </lineage>
</organism>
<dbReference type="EMBL" id="JBCLVG010000002">
    <property type="protein sequence ID" value="MEN1947070.1"/>
    <property type="molecule type" value="Genomic_DNA"/>
</dbReference>
<protein>
    <recommendedName>
        <fullName evidence="3">Peptidase C39-like domain-containing protein</fullName>
    </recommendedName>
</protein>
<proteinExistence type="predicted"/>
<dbReference type="Proteomes" id="UP001425155">
    <property type="component" value="Unassembled WGS sequence"/>
</dbReference>